<keyword evidence="2" id="KW-1185">Reference proteome</keyword>
<gene>
    <name evidence="1" type="ORF">QAD02_020167</name>
</gene>
<reference evidence="1" key="1">
    <citation type="submission" date="2023-04" db="EMBL/GenBank/DDBJ databases">
        <title>A chromosome-level genome assembly of the parasitoid wasp Eretmocerus hayati.</title>
        <authorList>
            <person name="Zhong Y."/>
            <person name="Liu S."/>
            <person name="Liu Y."/>
        </authorList>
    </citation>
    <scope>NUCLEOTIDE SEQUENCE</scope>
    <source>
        <strain evidence="1">ZJU_SS_LIU_2023</strain>
    </source>
</reference>
<comment type="caution">
    <text evidence="1">The sequence shown here is derived from an EMBL/GenBank/DDBJ whole genome shotgun (WGS) entry which is preliminary data.</text>
</comment>
<sequence length="139" mass="16289">MRERGKLVAVRRLAASGSSNRVAERPSMPQVSNDDFEHFFIEHRNEVKMHQQQQGRGPPPEQQHQQKQPNQGLSLERMMFALNMATQRSAETLRHFNNKCRIQGQTQPRQPRLNVMPVLHKGVEDFKETERPQRAKLWI</sequence>
<dbReference type="Proteomes" id="UP001239111">
    <property type="component" value="Chromosome 1"/>
</dbReference>
<accession>A0ACC2PRG0</accession>
<protein>
    <submittedName>
        <fullName evidence="1">Uncharacterized protein</fullName>
    </submittedName>
</protein>
<name>A0ACC2PRG0_9HYME</name>
<evidence type="ECO:0000313" key="2">
    <source>
        <dbReference type="Proteomes" id="UP001239111"/>
    </source>
</evidence>
<evidence type="ECO:0000313" key="1">
    <source>
        <dbReference type="EMBL" id="KAJ8684375.1"/>
    </source>
</evidence>
<proteinExistence type="predicted"/>
<organism evidence="1 2">
    <name type="scientific">Eretmocerus hayati</name>
    <dbReference type="NCBI Taxonomy" id="131215"/>
    <lineage>
        <taxon>Eukaryota</taxon>
        <taxon>Metazoa</taxon>
        <taxon>Ecdysozoa</taxon>
        <taxon>Arthropoda</taxon>
        <taxon>Hexapoda</taxon>
        <taxon>Insecta</taxon>
        <taxon>Pterygota</taxon>
        <taxon>Neoptera</taxon>
        <taxon>Endopterygota</taxon>
        <taxon>Hymenoptera</taxon>
        <taxon>Apocrita</taxon>
        <taxon>Proctotrupomorpha</taxon>
        <taxon>Chalcidoidea</taxon>
        <taxon>Aphelinidae</taxon>
        <taxon>Aphelininae</taxon>
        <taxon>Eretmocerus</taxon>
    </lineage>
</organism>
<dbReference type="EMBL" id="CM056741">
    <property type="protein sequence ID" value="KAJ8684375.1"/>
    <property type="molecule type" value="Genomic_DNA"/>
</dbReference>